<dbReference type="Proteomes" id="UP000198688">
    <property type="component" value="Chromosome I"/>
</dbReference>
<dbReference type="Pfam" id="PF19698">
    <property type="entry name" value="DUF6197"/>
    <property type="match status" value="1"/>
</dbReference>
<dbReference type="EMBL" id="LT629758">
    <property type="protein sequence ID" value="SDT38090.1"/>
    <property type="molecule type" value="Genomic_DNA"/>
</dbReference>
<gene>
    <name evidence="1" type="ORF">SAMN04489716_3536</name>
</gene>
<dbReference type="RefSeq" id="WP_157751655.1">
    <property type="nucleotide sequence ID" value="NZ_BOMJ01000010.1"/>
</dbReference>
<organism evidence="1 2">
    <name type="scientific">Actinoplanes derwentensis</name>
    <dbReference type="NCBI Taxonomy" id="113562"/>
    <lineage>
        <taxon>Bacteria</taxon>
        <taxon>Bacillati</taxon>
        <taxon>Actinomycetota</taxon>
        <taxon>Actinomycetes</taxon>
        <taxon>Micromonosporales</taxon>
        <taxon>Micromonosporaceae</taxon>
        <taxon>Actinoplanes</taxon>
    </lineage>
</organism>
<accession>A0A1H1ZWM7</accession>
<keyword evidence="2" id="KW-1185">Reference proteome</keyword>
<proteinExistence type="predicted"/>
<name>A0A1H1ZWM7_9ACTN</name>
<evidence type="ECO:0000313" key="1">
    <source>
        <dbReference type="EMBL" id="SDT38090.1"/>
    </source>
</evidence>
<dbReference type="InterPro" id="IPR045677">
    <property type="entry name" value="DUF6197"/>
</dbReference>
<dbReference type="STRING" id="113562.SAMN04489716_3536"/>
<protein>
    <submittedName>
        <fullName evidence="1">Uncharacterized protein</fullName>
    </submittedName>
</protein>
<dbReference type="OrthoDB" id="3297831at2"/>
<reference evidence="1 2" key="1">
    <citation type="submission" date="2016-10" db="EMBL/GenBank/DDBJ databases">
        <authorList>
            <person name="de Groot N.N."/>
        </authorList>
    </citation>
    <scope>NUCLEOTIDE SEQUENCE [LARGE SCALE GENOMIC DNA]</scope>
    <source>
        <strain evidence="1 2">DSM 43941</strain>
    </source>
</reference>
<dbReference type="AlphaFoldDB" id="A0A1H1ZWM7"/>
<evidence type="ECO:0000313" key="2">
    <source>
        <dbReference type="Proteomes" id="UP000198688"/>
    </source>
</evidence>
<sequence length="285" mass="30929">MNPTQKQGGHVPELNQQDRFELTEQGHRYLDYTSDELDRFRTLCEKYDADRAEGHGERLLDAYAAHHETADSREVLGDGDEPGSVPSVLRSAAVYLQRHGWIQGAYYDATCGVFTPPTCMVGAIGMACYGGPVDAPAQMFDEPGFAEFEQAVLHLDRYLLVHHGVEAYAFNDTRGRTTAEVIDALRRAADVPSGELIEALRAIDEMDDRLAESGLTFEQVIILLQSSDETVQSSDLPDDDGQAGFSECLLCGAPGGYPYCMGAFGGQLPCVAVVEASNLGGGDVR</sequence>